<dbReference type="HOGENOM" id="CLU_160642_0_0_3"/>
<dbReference type="OrthoDB" id="487663at2"/>
<reference evidence="1 2" key="1">
    <citation type="submission" date="2012-06" db="EMBL/GenBank/DDBJ databases">
        <title>Finished chromosome of genome of Oscillatoria acuminata PCC 6304.</title>
        <authorList>
            <consortium name="US DOE Joint Genome Institute"/>
            <person name="Gugger M."/>
            <person name="Coursin T."/>
            <person name="Rippka R."/>
            <person name="Tandeau De Marsac N."/>
            <person name="Huntemann M."/>
            <person name="Wei C.-L."/>
            <person name="Han J."/>
            <person name="Detter J.C."/>
            <person name="Han C."/>
            <person name="Tapia R."/>
            <person name="Davenport K."/>
            <person name="Daligault H."/>
            <person name="Erkkila T."/>
            <person name="Gu W."/>
            <person name="Munk A.C.C."/>
            <person name="Teshima H."/>
            <person name="Xu Y."/>
            <person name="Chain P."/>
            <person name="Chen A."/>
            <person name="Krypides N."/>
            <person name="Mavromatis K."/>
            <person name="Markowitz V."/>
            <person name="Szeto E."/>
            <person name="Ivanova N."/>
            <person name="Mikhailova N."/>
            <person name="Ovchinnikova G."/>
            <person name="Pagani I."/>
            <person name="Pati A."/>
            <person name="Goodwin L."/>
            <person name="Peters L."/>
            <person name="Pitluck S."/>
            <person name="Woyke T."/>
            <person name="Kerfeld C."/>
        </authorList>
    </citation>
    <scope>NUCLEOTIDE SEQUENCE [LARGE SCALE GENOMIC DNA]</scope>
    <source>
        <strain evidence="1 2">PCC 6304</strain>
    </source>
</reference>
<dbReference type="eggNOG" id="ENOG5033B39">
    <property type="taxonomic scope" value="Bacteria"/>
</dbReference>
<gene>
    <name evidence="1" type="ORF">Oscil6304_5589</name>
</gene>
<dbReference type="EMBL" id="CP003607">
    <property type="protein sequence ID" value="AFY85072.1"/>
    <property type="molecule type" value="Genomic_DNA"/>
</dbReference>
<sequence>MAAITITIDGEDSESAAQEFLALPGLSGTVLVEGDPKKTELLTTVAAIVGIVGGTLSIAEQIRKWYQEEKQKRPGNFDVLLEEEDGNRVLLEDATVEEIVQILQSLR</sequence>
<organism evidence="1 2">
    <name type="scientific">Oscillatoria acuminata PCC 6304</name>
    <dbReference type="NCBI Taxonomy" id="56110"/>
    <lineage>
        <taxon>Bacteria</taxon>
        <taxon>Bacillati</taxon>
        <taxon>Cyanobacteriota</taxon>
        <taxon>Cyanophyceae</taxon>
        <taxon>Oscillatoriophycideae</taxon>
        <taxon>Oscillatoriales</taxon>
        <taxon>Oscillatoriaceae</taxon>
        <taxon>Oscillatoria</taxon>
    </lineage>
</organism>
<dbReference type="RefSeq" id="WP_015151681.1">
    <property type="nucleotide sequence ID" value="NC_019693.1"/>
</dbReference>
<dbReference type="PATRIC" id="fig|56110.3.peg.6872"/>
<dbReference type="InParanoid" id="K9TQD8"/>
<proteinExistence type="predicted"/>
<dbReference type="AlphaFoldDB" id="K9TQD8"/>
<name>K9TQD8_9CYAN</name>
<protein>
    <submittedName>
        <fullName evidence="1">Uncharacterized protein</fullName>
    </submittedName>
</protein>
<evidence type="ECO:0000313" key="2">
    <source>
        <dbReference type="Proteomes" id="UP000010367"/>
    </source>
</evidence>
<dbReference type="Proteomes" id="UP000010367">
    <property type="component" value="Chromosome"/>
</dbReference>
<evidence type="ECO:0000313" key="1">
    <source>
        <dbReference type="EMBL" id="AFY85072.1"/>
    </source>
</evidence>
<dbReference type="KEGG" id="oac:Oscil6304_5589"/>
<keyword evidence="2" id="KW-1185">Reference proteome</keyword>
<accession>K9TQD8</accession>